<protein>
    <submittedName>
        <fullName evidence="6">Serine/threonine-protein kinase HipA</fullName>
    </submittedName>
</protein>
<dbReference type="Gene3D" id="1.10.1070.20">
    <property type="match status" value="1"/>
</dbReference>
<evidence type="ECO:0000259" key="5">
    <source>
        <dbReference type="Pfam" id="PF13657"/>
    </source>
</evidence>
<name>A0A1G7RZQ1_9BACT</name>
<organism evidence="6 7">
    <name type="scientific">Prevotella communis</name>
    <dbReference type="NCBI Taxonomy" id="2913614"/>
    <lineage>
        <taxon>Bacteria</taxon>
        <taxon>Pseudomonadati</taxon>
        <taxon>Bacteroidota</taxon>
        <taxon>Bacteroidia</taxon>
        <taxon>Bacteroidales</taxon>
        <taxon>Prevotellaceae</taxon>
        <taxon>Prevotella</taxon>
    </lineage>
</organism>
<reference evidence="7" key="1">
    <citation type="submission" date="2016-10" db="EMBL/GenBank/DDBJ databases">
        <authorList>
            <person name="Varghese N."/>
            <person name="Submissions S."/>
        </authorList>
    </citation>
    <scope>NUCLEOTIDE SEQUENCE [LARGE SCALE GENOMIC DNA]</scope>
    <source>
        <strain evidence="7">BP1-148</strain>
    </source>
</reference>
<keyword evidence="7" id="KW-1185">Reference proteome</keyword>
<dbReference type="Pfam" id="PF07804">
    <property type="entry name" value="HipA_C"/>
    <property type="match status" value="1"/>
</dbReference>
<dbReference type="InterPro" id="IPR012893">
    <property type="entry name" value="HipA-like_C"/>
</dbReference>
<dbReference type="GO" id="GO:0004674">
    <property type="term" value="F:protein serine/threonine kinase activity"/>
    <property type="evidence" value="ECO:0007669"/>
    <property type="project" value="TreeGrafter"/>
</dbReference>
<evidence type="ECO:0000256" key="2">
    <source>
        <dbReference type="ARBA" id="ARBA00022679"/>
    </source>
</evidence>
<gene>
    <name evidence="6" type="ORF">SAMN04487901_101150</name>
</gene>
<dbReference type="AlphaFoldDB" id="A0A1G7RZQ1"/>
<dbReference type="EMBL" id="FNCQ01000001">
    <property type="protein sequence ID" value="SDG16246.1"/>
    <property type="molecule type" value="Genomic_DNA"/>
</dbReference>
<dbReference type="Proteomes" id="UP000198779">
    <property type="component" value="Unassembled WGS sequence"/>
</dbReference>
<dbReference type="InterPro" id="IPR017508">
    <property type="entry name" value="HipA_N1"/>
</dbReference>
<evidence type="ECO:0000313" key="6">
    <source>
        <dbReference type="EMBL" id="SDG16246.1"/>
    </source>
</evidence>
<keyword evidence="3 6" id="KW-0418">Kinase</keyword>
<dbReference type="InterPro" id="IPR052028">
    <property type="entry name" value="HipA_Ser/Thr_kinase"/>
</dbReference>
<dbReference type="STRING" id="645274.SAMN04487901_101150"/>
<proteinExistence type="inferred from homology"/>
<dbReference type="Pfam" id="PF13657">
    <property type="entry name" value="Couple_hipA"/>
    <property type="match status" value="1"/>
</dbReference>
<sequence length="426" mass="48254">MVDVAIANMFGLPVGTFRWDSRYETVMFEYDHSFIGRNIEPSPLMMPVREGRIYSFAGLDRETFKGLPGMLADSLPDTYGRALFDRWLALTGRTSSNPIETLCFLGKRCMGALEFEPAIDVSYNTHAKFEIDSLVDVAKEALADKNAFDANLNDDKKQAIAEILRLGTSAGGQRAKAIIAYNKDTGEVRSGQIDAPAGFSYYLIKLDGVSAKAGFKETENYGRLEYSFYKLVKACGIDMTDCSLIEENGRAHFLTKRFDREDGKKIHMQTLCGIAHYDYRIHRAYSYEQAFNVMRALRLPYSEAKEMFRRMVFNVVVRNQDDHTKNISFLMDESGKWRLSPAYDMGYAYNPNGGWTATHQMSINGKFDNITRQDLLTFAQQNNIKDASSIIDEICEAASRWPQIARECDVPTEMINTIVPNLLLNL</sequence>
<evidence type="ECO:0000256" key="3">
    <source>
        <dbReference type="ARBA" id="ARBA00022777"/>
    </source>
</evidence>
<dbReference type="PANTHER" id="PTHR37419">
    <property type="entry name" value="SERINE/THREONINE-PROTEIN KINASE TOXIN HIPA"/>
    <property type="match status" value="1"/>
</dbReference>
<dbReference type="RefSeq" id="WP_091813635.1">
    <property type="nucleotide sequence ID" value="NZ_FNCQ01000001.1"/>
</dbReference>
<feature type="domain" description="HipA-like C-terminal" evidence="4">
    <location>
        <begin position="168"/>
        <end position="399"/>
    </location>
</feature>
<evidence type="ECO:0000259" key="4">
    <source>
        <dbReference type="Pfam" id="PF07804"/>
    </source>
</evidence>
<evidence type="ECO:0000256" key="1">
    <source>
        <dbReference type="ARBA" id="ARBA00010164"/>
    </source>
</evidence>
<keyword evidence="2" id="KW-0808">Transferase</keyword>
<feature type="domain" description="HipA N-terminal subdomain 1" evidence="5">
    <location>
        <begin position="11"/>
        <end position="115"/>
    </location>
</feature>
<dbReference type="PANTHER" id="PTHR37419:SF8">
    <property type="entry name" value="TOXIN YJJJ"/>
    <property type="match status" value="1"/>
</dbReference>
<evidence type="ECO:0000313" key="7">
    <source>
        <dbReference type="Proteomes" id="UP000198779"/>
    </source>
</evidence>
<accession>A0A1G7RZQ1</accession>
<dbReference type="GO" id="GO:0005829">
    <property type="term" value="C:cytosol"/>
    <property type="evidence" value="ECO:0007669"/>
    <property type="project" value="TreeGrafter"/>
</dbReference>
<comment type="similarity">
    <text evidence="1">Belongs to the HipA Ser/Thr kinase family.</text>
</comment>